<proteinExistence type="predicted"/>
<evidence type="ECO:0000313" key="2">
    <source>
        <dbReference type="EMBL" id="KAF6075023.1"/>
    </source>
</evidence>
<protein>
    <submittedName>
        <fullName evidence="2">Uncharacterized protein</fullName>
    </submittedName>
</protein>
<name>A0A833YJP9_9CHIR</name>
<sequence>MGVQSGPRRITGGVRAPKCGGALAPVHRPPLRFFPLPNPRAKPTRLVSPGKYIARFKGLRFSKLVLRDLQDFWPEPLGNRPGCGGFRRAWPGSQRNVRGSFPPGAHKGPRKGQLCTRVCVCARTVPPVTVPSSLGLLGTSANTRPGDWVVLSLCFPALLELDSNGVGQVARRPCKWPEPARRCVLWPQWDAFSGLGHDWKHRQQQRGGRSAAAGWCARGHGRR</sequence>
<accession>A0A833YJP9</accession>
<comment type="caution">
    <text evidence="2">The sequence shown here is derived from an EMBL/GenBank/DDBJ whole genome shotgun (WGS) entry which is preliminary data.</text>
</comment>
<evidence type="ECO:0000256" key="1">
    <source>
        <dbReference type="SAM" id="MobiDB-lite"/>
    </source>
</evidence>
<evidence type="ECO:0000313" key="3">
    <source>
        <dbReference type="Proteomes" id="UP000664940"/>
    </source>
</evidence>
<reference evidence="2 3" key="1">
    <citation type="journal article" date="2020" name="Nature">
        <title>Six reference-quality genomes reveal evolution of bat adaptations.</title>
        <authorList>
            <person name="Jebb D."/>
            <person name="Huang Z."/>
            <person name="Pippel M."/>
            <person name="Hughes G.M."/>
            <person name="Lavrichenko K."/>
            <person name="Devanna P."/>
            <person name="Winkler S."/>
            <person name="Jermiin L.S."/>
            <person name="Skirmuntt E.C."/>
            <person name="Katzourakis A."/>
            <person name="Burkitt-Gray L."/>
            <person name="Ray D.A."/>
            <person name="Sullivan K.A.M."/>
            <person name="Roscito J.G."/>
            <person name="Kirilenko B.M."/>
            <person name="Davalos L.M."/>
            <person name="Corthals A.P."/>
            <person name="Power M.L."/>
            <person name="Jones G."/>
            <person name="Ransome R.D."/>
            <person name="Dechmann D.K.N."/>
            <person name="Locatelli A.G."/>
            <person name="Puechmaille S.J."/>
            <person name="Fedrigo O."/>
            <person name="Jarvis E.D."/>
            <person name="Hiller M."/>
            <person name="Vernes S.C."/>
            <person name="Myers E.W."/>
            <person name="Teeling E.C."/>
        </authorList>
    </citation>
    <scope>NUCLEOTIDE SEQUENCE [LARGE SCALE GENOMIC DNA]</scope>
    <source>
        <strain evidence="2">Bat1K_MPI-CBG_1</strain>
    </source>
</reference>
<dbReference type="EMBL" id="JABVXQ010000015">
    <property type="protein sequence ID" value="KAF6075023.1"/>
    <property type="molecule type" value="Genomic_DNA"/>
</dbReference>
<feature type="region of interest" description="Disordered" evidence="1">
    <location>
        <begin position="200"/>
        <end position="223"/>
    </location>
</feature>
<gene>
    <name evidence="2" type="ORF">HJG60_009424</name>
</gene>
<dbReference type="AlphaFoldDB" id="A0A833YJP9"/>
<dbReference type="Proteomes" id="UP000664940">
    <property type="component" value="Unassembled WGS sequence"/>
</dbReference>
<organism evidence="2 3">
    <name type="scientific">Phyllostomus discolor</name>
    <name type="common">pale spear-nosed bat</name>
    <dbReference type="NCBI Taxonomy" id="89673"/>
    <lineage>
        <taxon>Eukaryota</taxon>
        <taxon>Metazoa</taxon>
        <taxon>Chordata</taxon>
        <taxon>Craniata</taxon>
        <taxon>Vertebrata</taxon>
        <taxon>Euteleostomi</taxon>
        <taxon>Mammalia</taxon>
        <taxon>Eutheria</taxon>
        <taxon>Laurasiatheria</taxon>
        <taxon>Chiroptera</taxon>
        <taxon>Yangochiroptera</taxon>
        <taxon>Phyllostomidae</taxon>
        <taxon>Phyllostominae</taxon>
        <taxon>Phyllostomus</taxon>
    </lineage>
</organism>